<dbReference type="EMBL" id="CAEZYF010000004">
    <property type="protein sequence ID" value="CAB4714748.1"/>
    <property type="molecule type" value="Genomic_DNA"/>
</dbReference>
<keyword evidence="6" id="KW-0436">Ligase</keyword>
<dbReference type="InterPro" id="IPR003721">
    <property type="entry name" value="Pantoate_ligase"/>
</dbReference>
<keyword evidence="8" id="KW-0547">Nucleotide-binding</keyword>
<dbReference type="Gene3D" id="3.40.50.620">
    <property type="entry name" value="HUPs"/>
    <property type="match status" value="1"/>
</dbReference>
<dbReference type="InterPro" id="IPR014729">
    <property type="entry name" value="Rossmann-like_a/b/a_fold"/>
</dbReference>
<dbReference type="InterPro" id="IPR004821">
    <property type="entry name" value="Cyt_trans-like"/>
</dbReference>
<keyword evidence="7" id="KW-0566">Pantothenate biosynthesis</keyword>
<evidence type="ECO:0000313" key="12">
    <source>
        <dbReference type="EMBL" id="CAB4362316.1"/>
    </source>
</evidence>
<dbReference type="SUPFAM" id="SSF52374">
    <property type="entry name" value="Nucleotidylyl transferase"/>
    <property type="match status" value="1"/>
</dbReference>
<dbReference type="UniPathway" id="UPA00028">
    <property type="reaction ID" value="UER00005"/>
</dbReference>
<dbReference type="InterPro" id="IPR042176">
    <property type="entry name" value="Pantoate_ligase_C"/>
</dbReference>
<dbReference type="EMBL" id="CAFBOL010000011">
    <property type="protein sequence ID" value="CAB4978816.1"/>
    <property type="molecule type" value="Genomic_DNA"/>
</dbReference>
<dbReference type="FunFam" id="3.40.50.620:FF:000114">
    <property type="entry name" value="Pantothenate synthetase"/>
    <property type="match status" value="1"/>
</dbReference>
<comment type="similarity">
    <text evidence="3">Belongs to the pantothenate synthetase family.</text>
</comment>
<evidence type="ECO:0000256" key="5">
    <source>
        <dbReference type="ARBA" id="ARBA00022490"/>
    </source>
</evidence>
<name>A0A6J6R001_9ZZZZ</name>
<evidence type="ECO:0000313" key="14">
    <source>
        <dbReference type="EMBL" id="CAB4831575.1"/>
    </source>
</evidence>
<dbReference type="EMBL" id="CAESGF010000001">
    <property type="protein sequence ID" value="CAB4362316.1"/>
    <property type="molecule type" value="Genomic_DNA"/>
</dbReference>
<comment type="pathway">
    <text evidence="2">Cofactor biosynthesis; (R)-pantothenate biosynthesis; (R)-pantothenate from (R)-pantoate and beta-alanine: step 1/1.</text>
</comment>
<evidence type="ECO:0000256" key="7">
    <source>
        <dbReference type="ARBA" id="ARBA00022655"/>
    </source>
</evidence>
<dbReference type="PANTHER" id="PTHR21299:SF1">
    <property type="entry name" value="PANTOATE--BETA-ALANINE LIGASE"/>
    <property type="match status" value="1"/>
</dbReference>
<dbReference type="Pfam" id="PF02569">
    <property type="entry name" value="Pantoate_ligase"/>
    <property type="match status" value="1"/>
</dbReference>
<dbReference type="EMBL" id="CAFBIY010000096">
    <property type="protein sequence ID" value="CAB4851789.1"/>
    <property type="molecule type" value="Genomic_DNA"/>
</dbReference>
<gene>
    <name evidence="13" type="ORF">UFOPK2656_00903</name>
    <name evidence="14" type="ORF">UFOPK3099_02143</name>
    <name evidence="15" type="ORF">UFOPK3267_01722</name>
    <name evidence="16" type="ORF">UFOPK3651_00486</name>
    <name evidence="17" type="ORF">UFOPK3931_00672</name>
    <name evidence="12" type="ORF">UFOPK4189_00089</name>
</gene>
<evidence type="ECO:0000256" key="6">
    <source>
        <dbReference type="ARBA" id="ARBA00022598"/>
    </source>
</evidence>
<keyword evidence="9" id="KW-0067">ATP-binding</keyword>
<evidence type="ECO:0000313" key="15">
    <source>
        <dbReference type="EMBL" id="CAB4851789.1"/>
    </source>
</evidence>
<evidence type="ECO:0000313" key="17">
    <source>
        <dbReference type="EMBL" id="CAB4978816.1"/>
    </source>
</evidence>
<protein>
    <recommendedName>
        <fullName evidence="4">pantoate--beta-alanine ligase (AMP-forming)</fullName>
        <ecNumber evidence="4">6.3.2.1</ecNumber>
    </recommendedName>
</protein>
<evidence type="ECO:0000256" key="1">
    <source>
        <dbReference type="ARBA" id="ARBA00004496"/>
    </source>
</evidence>
<organism evidence="13">
    <name type="scientific">freshwater metagenome</name>
    <dbReference type="NCBI Taxonomy" id="449393"/>
    <lineage>
        <taxon>unclassified sequences</taxon>
        <taxon>metagenomes</taxon>
        <taxon>ecological metagenomes</taxon>
    </lineage>
</organism>
<dbReference type="GO" id="GO:0005524">
    <property type="term" value="F:ATP binding"/>
    <property type="evidence" value="ECO:0007669"/>
    <property type="project" value="UniProtKB-KW"/>
</dbReference>
<dbReference type="AlphaFoldDB" id="A0A6J6R001"/>
<proteinExistence type="inferred from homology"/>
<accession>A0A6J6R001</accession>
<evidence type="ECO:0000313" key="16">
    <source>
        <dbReference type="EMBL" id="CAB4915246.1"/>
    </source>
</evidence>
<dbReference type="EC" id="6.3.2.1" evidence="4"/>
<evidence type="ECO:0000256" key="10">
    <source>
        <dbReference type="ARBA" id="ARBA00048258"/>
    </source>
</evidence>
<dbReference type="GO" id="GO:0015940">
    <property type="term" value="P:pantothenate biosynthetic process"/>
    <property type="evidence" value="ECO:0007669"/>
    <property type="project" value="UniProtKB-UniPathway"/>
</dbReference>
<dbReference type="NCBIfam" id="TIGR00018">
    <property type="entry name" value="panC"/>
    <property type="match status" value="1"/>
</dbReference>
<comment type="function">
    <text evidence="11">Catalyzes the condensation of pantoate with beta-alanine in an ATP-dependent reaction via a pantoyl-adenylate intermediate.</text>
</comment>
<dbReference type="EMBL" id="CAFBMT010000002">
    <property type="protein sequence ID" value="CAB4915246.1"/>
    <property type="molecule type" value="Genomic_DNA"/>
</dbReference>
<dbReference type="GO" id="GO:0005829">
    <property type="term" value="C:cytosol"/>
    <property type="evidence" value="ECO:0007669"/>
    <property type="project" value="TreeGrafter"/>
</dbReference>
<evidence type="ECO:0000313" key="13">
    <source>
        <dbReference type="EMBL" id="CAB4714748.1"/>
    </source>
</evidence>
<dbReference type="EMBL" id="CAFAAV010000195">
    <property type="protein sequence ID" value="CAB4831575.1"/>
    <property type="molecule type" value="Genomic_DNA"/>
</dbReference>
<comment type="catalytic activity">
    <reaction evidence="10">
        <text>(R)-pantoate + beta-alanine + ATP = (R)-pantothenate + AMP + diphosphate + H(+)</text>
        <dbReference type="Rhea" id="RHEA:10912"/>
        <dbReference type="ChEBI" id="CHEBI:15378"/>
        <dbReference type="ChEBI" id="CHEBI:15980"/>
        <dbReference type="ChEBI" id="CHEBI:29032"/>
        <dbReference type="ChEBI" id="CHEBI:30616"/>
        <dbReference type="ChEBI" id="CHEBI:33019"/>
        <dbReference type="ChEBI" id="CHEBI:57966"/>
        <dbReference type="ChEBI" id="CHEBI:456215"/>
        <dbReference type="EC" id="6.3.2.1"/>
    </reaction>
</comment>
<comment type="subcellular location">
    <subcellularLocation>
        <location evidence="1">Cytoplasm</location>
    </subcellularLocation>
</comment>
<dbReference type="NCBIfam" id="TIGR00125">
    <property type="entry name" value="cyt_tran_rel"/>
    <property type="match status" value="1"/>
</dbReference>
<dbReference type="GO" id="GO:0004592">
    <property type="term" value="F:pantoate-beta-alanine ligase activity"/>
    <property type="evidence" value="ECO:0007669"/>
    <property type="project" value="UniProtKB-EC"/>
</dbReference>
<dbReference type="CDD" id="cd00560">
    <property type="entry name" value="PanC"/>
    <property type="match status" value="1"/>
</dbReference>
<keyword evidence="5" id="KW-0963">Cytoplasm</keyword>
<evidence type="ECO:0000256" key="2">
    <source>
        <dbReference type="ARBA" id="ARBA00004990"/>
    </source>
</evidence>
<sequence length="281" mass="30747">MYVITTPVAMSAWSDAHRVAGRRVVLVPTMGALHEGHLALVDEARRHADVVALSIFVNPLQFNRPDDFTAYPRPIDDDLSVCRSHGVDAVYVPTAADMYPAGFETHVEPGALANILEGAQRPGHFRGVTTVVAKLFGAARPHVAVFGQKDFQQLAIIQRMTIDLDMGIEIIGMPTVREADGLALSSRNRRLTSAQRTAATCVPRALDRIAEACSAGERDTDRLIELARSVVDAEPLARFEHLEIVHPDTLQSLDTITDRAVAVTAVWFDEVRLIDNQVLSV</sequence>
<dbReference type="Gene3D" id="3.30.1300.10">
    <property type="entry name" value="Pantoate-beta-alanine ligase, C-terminal domain"/>
    <property type="match status" value="1"/>
</dbReference>
<evidence type="ECO:0000256" key="8">
    <source>
        <dbReference type="ARBA" id="ARBA00022741"/>
    </source>
</evidence>
<dbReference type="PANTHER" id="PTHR21299">
    <property type="entry name" value="CYTIDYLATE KINASE/PANTOATE-BETA-ALANINE LIGASE"/>
    <property type="match status" value="1"/>
</dbReference>
<evidence type="ECO:0000256" key="9">
    <source>
        <dbReference type="ARBA" id="ARBA00022840"/>
    </source>
</evidence>
<evidence type="ECO:0000256" key="3">
    <source>
        <dbReference type="ARBA" id="ARBA00009256"/>
    </source>
</evidence>
<evidence type="ECO:0000256" key="11">
    <source>
        <dbReference type="ARBA" id="ARBA00055042"/>
    </source>
</evidence>
<reference evidence="13" key="1">
    <citation type="submission" date="2020-05" db="EMBL/GenBank/DDBJ databases">
        <authorList>
            <person name="Chiriac C."/>
            <person name="Salcher M."/>
            <person name="Ghai R."/>
            <person name="Kavagutti S V."/>
        </authorList>
    </citation>
    <scope>NUCLEOTIDE SEQUENCE</scope>
</reference>
<evidence type="ECO:0000256" key="4">
    <source>
        <dbReference type="ARBA" id="ARBA00012219"/>
    </source>
</evidence>
<dbReference type="HAMAP" id="MF_00158">
    <property type="entry name" value="PanC"/>
    <property type="match status" value="1"/>
</dbReference>